<evidence type="ECO:0000256" key="2">
    <source>
        <dbReference type="ARBA" id="ARBA00022801"/>
    </source>
</evidence>
<keyword evidence="1 4" id="KW-0645">Protease</keyword>
<dbReference type="GO" id="GO:0004252">
    <property type="term" value="F:serine-type endopeptidase activity"/>
    <property type="evidence" value="ECO:0007669"/>
    <property type="project" value="InterPro"/>
</dbReference>
<gene>
    <name evidence="4" type="ORF">NITLEN_40361</name>
</gene>
<dbReference type="InParanoid" id="A0A330LFS7"/>
<dbReference type="SUPFAM" id="SSF50494">
    <property type="entry name" value="Trypsin-like serine proteases"/>
    <property type="match status" value="1"/>
</dbReference>
<feature type="region of interest" description="Disordered" evidence="3">
    <location>
        <begin position="242"/>
        <end position="314"/>
    </location>
</feature>
<reference evidence="5" key="1">
    <citation type="submission" date="2018-04" db="EMBL/GenBank/DDBJ databases">
        <authorList>
            <person name="Lucker S."/>
            <person name="Sakoula D."/>
        </authorList>
    </citation>
    <scope>NUCLEOTIDE SEQUENCE [LARGE SCALE GENOMIC DNA]</scope>
</reference>
<evidence type="ECO:0000256" key="3">
    <source>
        <dbReference type="SAM" id="MobiDB-lite"/>
    </source>
</evidence>
<evidence type="ECO:0000313" key="4">
    <source>
        <dbReference type="EMBL" id="SPP65888.1"/>
    </source>
</evidence>
<protein>
    <submittedName>
        <fullName evidence="4">Putative Trypsin-like serine proteases, typically periplasmic, contain C-terminal pdz domain-protein</fullName>
    </submittedName>
</protein>
<keyword evidence="2" id="KW-0378">Hydrolase</keyword>
<keyword evidence="5" id="KW-1185">Reference proteome</keyword>
<dbReference type="EMBL" id="OUNR01000017">
    <property type="protein sequence ID" value="SPP65888.1"/>
    <property type="molecule type" value="Genomic_DNA"/>
</dbReference>
<dbReference type="InterPro" id="IPR009003">
    <property type="entry name" value="Peptidase_S1_PA"/>
</dbReference>
<evidence type="ECO:0000313" key="5">
    <source>
        <dbReference type="Proteomes" id="UP000248168"/>
    </source>
</evidence>
<evidence type="ECO:0000256" key="1">
    <source>
        <dbReference type="ARBA" id="ARBA00022670"/>
    </source>
</evidence>
<dbReference type="OrthoDB" id="9783862at2"/>
<proteinExistence type="predicted"/>
<dbReference type="PANTHER" id="PTHR43343:SF3">
    <property type="entry name" value="PROTEASE DO-LIKE 8, CHLOROPLASTIC"/>
    <property type="match status" value="1"/>
</dbReference>
<dbReference type="Proteomes" id="UP000248168">
    <property type="component" value="Unassembled WGS sequence"/>
</dbReference>
<feature type="compositionally biased region" description="Polar residues" evidence="3">
    <location>
        <begin position="290"/>
        <end position="301"/>
    </location>
</feature>
<dbReference type="GO" id="GO:0006508">
    <property type="term" value="P:proteolysis"/>
    <property type="evidence" value="ECO:0007669"/>
    <property type="project" value="UniProtKB-KW"/>
</dbReference>
<sequence>MKYVLIFFATLIGHGYMPVEAKGLTPREIYEQAAPAVVMVMGHSDSGKGGSGGTGSIIQADGVVLTNAHVVIDEKTGKPYPRLSVFLKPARVSGDTKADLARMVRATLVAYSSPLDLALLKLESVTIPLPVIDLSDSDRTKIGDRVLAIGHPEQGGLWTLTTGVVSAEVDNFNGVKGKHVFQTEASLNRGNSGGPLVDSEGHMIGVNTAIARVASDGMPITSISFSLKSSVARQWLREQGTAFSQQPALPPSGPTRAAVEVPADQPSMQQSLPAPRPVPSQAPAPKMDSQKNQRGPAQPLTTLPAPRAYNLDELVSDRSKAEADLDGMISEMRGRFKER</sequence>
<dbReference type="Pfam" id="PF13365">
    <property type="entry name" value="Trypsin_2"/>
    <property type="match status" value="1"/>
</dbReference>
<dbReference type="InterPro" id="IPR001940">
    <property type="entry name" value="Peptidase_S1C"/>
</dbReference>
<dbReference type="Gene3D" id="2.40.10.120">
    <property type="match status" value="1"/>
</dbReference>
<dbReference type="InterPro" id="IPR051201">
    <property type="entry name" value="Chloro_Bact_Ser_Proteases"/>
</dbReference>
<dbReference type="AlphaFoldDB" id="A0A330LFS7"/>
<dbReference type="RefSeq" id="WP_121990103.1">
    <property type="nucleotide sequence ID" value="NZ_OUNR01000017.1"/>
</dbReference>
<accession>A0A330LFS7</accession>
<dbReference type="PANTHER" id="PTHR43343">
    <property type="entry name" value="PEPTIDASE S12"/>
    <property type="match status" value="1"/>
</dbReference>
<organism evidence="4 5">
    <name type="scientific">Nitrospira lenta</name>
    <dbReference type="NCBI Taxonomy" id="1436998"/>
    <lineage>
        <taxon>Bacteria</taxon>
        <taxon>Pseudomonadati</taxon>
        <taxon>Nitrospirota</taxon>
        <taxon>Nitrospiria</taxon>
        <taxon>Nitrospirales</taxon>
        <taxon>Nitrospiraceae</taxon>
        <taxon>Nitrospira</taxon>
    </lineage>
</organism>
<dbReference type="PRINTS" id="PR00834">
    <property type="entry name" value="PROTEASES2C"/>
</dbReference>
<name>A0A330LFS7_9BACT</name>